<evidence type="ECO:0000313" key="3">
    <source>
        <dbReference type="Proteomes" id="UP000005240"/>
    </source>
</evidence>
<dbReference type="Gene3D" id="3.30.930.10">
    <property type="entry name" value="Bira Bifunctional Protein, Domain 2"/>
    <property type="match status" value="1"/>
</dbReference>
<dbReference type="GO" id="GO:0005524">
    <property type="term" value="F:ATP binding"/>
    <property type="evidence" value="ECO:0007669"/>
    <property type="project" value="InterPro"/>
</dbReference>
<accession>A0A180G834</accession>
<dbReference type="AlphaFoldDB" id="A0A180G834"/>
<reference evidence="2" key="4">
    <citation type="submission" date="2025-05" db="UniProtKB">
        <authorList>
            <consortium name="EnsemblFungi"/>
        </authorList>
    </citation>
    <scope>IDENTIFICATION</scope>
    <source>
        <strain evidence="2">isolate 1-1 / race 1 (BBBD)</strain>
    </source>
</reference>
<dbReference type="InterPro" id="IPR002317">
    <property type="entry name" value="Ser-tRNA-ligase_type_1"/>
</dbReference>
<dbReference type="GO" id="GO:0006434">
    <property type="term" value="P:seryl-tRNA aminoacylation"/>
    <property type="evidence" value="ECO:0007669"/>
    <property type="project" value="InterPro"/>
</dbReference>
<gene>
    <name evidence="1" type="ORF">PTTG_28927</name>
</gene>
<evidence type="ECO:0000313" key="2">
    <source>
        <dbReference type="EnsemblFungi" id="PTTG_28927-t43_1-p1"/>
    </source>
</evidence>
<dbReference type="VEuPathDB" id="FungiDB:PTTG_28927"/>
<reference evidence="2 3" key="3">
    <citation type="journal article" date="2017" name="G3 (Bethesda)">
        <title>Comparative analysis highlights variable genome content of wheat rusts and divergence of the mating loci.</title>
        <authorList>
            <person name="Cuomo C.A."/>
            <person name="Bakkeren G."/>
            <person name="Khalil H.B."/>
            <person name="Panwar V."/>
            <person name="Joly D."/>
            <person name="Linning R."/>
            <person name="Sakthikumar S."/>
            <person name="Song X."/>
            <person name="Adiconis X."/>
            <person name="Fan L."/>
            <person name="Goldberg J.M."/>
            <person name="Levin J.Z."/>
            <person name="Young S."/>
            <person name="Zeng Q."/>
            <person name="Anikster Y."/>
            <person name="Bruce M."/>
            <person name="Wang M."/>
            <person name="Yin C."/>
            <person name="McCallum B."/>
            <person name="Szabo L.J."/>
            <person name="Hulbert S."/>
            <person name="Chen X."/>
            <person name="Fellers J.P."/>
        </authorList>
    </citation>
    <scope>NUCLEOTIDE SEQUENCE</scope>
    <source>
        <strain evidence="3">Isolate 1-1 / race 1 (BBBD)</strain>
        <strain evidence="2">isolate 1-1 / race 1 (BBBD)</strain>
    </source>
</reference>
<keyword evidence="3" id="KW-1185">Reference proteome</keyword>
<proteinExistence type="predicted"/>
<dbReference type="PANTHER" id="PTHR11778">
    <property type="entry name" value="SERYL-TRNA SYNTHETASE"/>
    <property type="match status" value="1"/>
</dbReference>
<dbReference type="STRING" id="630390.A0A180G834"/>
<reference evidence="1" key="1">
    <citation type="submission" date="2009-11" db="EMBL/GenBank/DDBJ databases">
        <authorList>
            <consortium name="The Broad Institute Genome Sequencing Platform"/>
            <person name="Ward D."/>
            <person name="Feldgarden M."/>
            <person name="Earl A."/>
            <person name="Young S.K."/>
            <person name="Zeng Q."/>
            <person name="Koehrsen M."/>
            <person name="Alvarado L."/>
            <person name="Berlin A."/>
            <person name="Bochicchio J."/>
            <person name="Borenstein D."/>
            <person name="Chapman S.B."/>
            <person name="Chen Z."/>
            <person name="Engels R."/>
            <person name="Freedman E."/>
            <person name="Gellesch M."/>
            <person name="Goldberg J."/>
            <person name="Griggs A."/>
            <person name="Gujja S."/>
            <person name="Heilman E."/>
            <person name="Heiman D."/>
            <person name="Hepburn T."/>
            <person name="Howarth C."/>
            <person name="Jen D."/>
            <person name="Larson L."/>
            <person name="Lewis B."/>
            <person name="Mehta T."/>
            <person name="Park D."/>
            <person name="Pearson M."/>
            <person name="Roberts A."/>
            <person name="Saif S."/>
            <person name="Shea T."/>
            <person name="Shenoy N."/>
            <person name="Sisk P."/>
            <person name="Stolte C."/>
            <person name="Sykes S."/>
            <person name="Thomson T."/>
            <person name="Walk T."/>
            <person name="White J."/>
            <person name="Yandava C."/>
            <person name="Izard J."/>
            <person name="Baranova O.V."/>
            <person name="Blanton J.M."/>
            <person name="Tanner A.C."/>
            <person name="Dewhirst F.E."/>
            <person name="Haas B."/>
            <person name="Nusbaum C."/>
            <person name="Birren B."/>
        </authorList>
    </citation>
    <scope>NUCLEOTIDE SEQUENCE [LARGE SCALE GENOMIC DNA]</scope>
    <source>
        <strain evidence="1">1-1 BBBD Race 1</strain>
    </source>
</reference>
<evidence type="ECO:0000313" key="1">
    <source>
        <dbReference type="EMBL" id="OAV88774.1"/>
    </source>
</evidence>
<dbReference type="OrthoDB" id="10264585at2759"/>
<protein>
    <submittedName>
        <fullName evidence="1 2">Uncharacterized protein</fullName>
    </submittedName>
</protein>
<organism evidence="1">
    <name type="scientific">Puccinia triticina (isolate 1-1 / race 1 (BBBD))</name>
    <name type="common">Brown leaf rust fungus</name>
    <dbReference type="NCBI Taxonomy" id="630390"/>
    <lineage>
        <taxon>Eukaryota</taxon>
        <taxon>Fungi</taxon>
        <taxon>Dikarya</taxon>
        <taxon>Basidiomycota</taxon>
        <taxon>Pucciniomycotina</taxon>
        <taxon>Pucciniomycetes</taxon>
        <taxon>Pucciniales</taxon>
        <taxon>Pucciniaceae</taxon>
        <taxon>Puccinia</taxon>
    </lineage>
</organism>
<dbReference type="EMBL" id="ADAS02000155">
    <property type="protein sequence ID" value="OAV88774.1"/>
    <property type="molecule type" value="Genomic_DNA"/>
</dbReference>
<reference evidence="1" key="2">
    <citation type="submission" date="2016-05" db="EMBL/GenBank/DDBJ databases">
        <title>Comparative analysis highlights variable genome content of wheat rusts and divergence of the mating loci.</title>
        <authorList>
            <person name="Cuomo C.A."/>
            <person name="Bakkeren G."/>
            <person name="Szabo L."/>
            <person name="Khalil H."/>
            <person name="Joly D."/>
            <person name="Goldberg J."/>
            <person name="Young S."/>
            <person name="Zeng Q."/>
            <person name="Fellers J."/>
        </authorList>
    </citation>
    <scope>NUCLEOTIDE SEQUENCE [LARGE SCALE GENOMIC DNA]</scope>
    <source>
        <strain evidence="1">1-1 BBBD Race 1</strain>
    </source>
</reference>
<dbReference type="GO" id="GO:0004828">
    <property type="term" value="F:serine-tRNA ligase activity"/>
    <property type="evidence" value="ECO:0007669"/>
    <property type="project" value="InterPro"/>
</dbReference>
<dbReference type="EnsemblFungi" id="PTTG_28927-t43_1">
    <property type="protein sequence ID" value="PTTG_28927-t43_1-p1"/>
    <property type="gene ID" value="PTTG_28927"/>
</dbReference>
<dbReference type="Proteomes" id="UP000005240">
    <property type="component" value="Unassembled WGS sequence"/>
</dbReference>
<sequence>MQYAISTAGQSGWNLTLGPDIVRTKLSEQCVFSPRDGGKSNHTYFVSTHKTNDTNPEEGDRLLEHLLTPNLCLAATAEIPLVGSFHSSTLPNKTCPSFPSRGIQLVSLGTAYGAEAGARGSASQGLY</sequence>
<name>A0A180G834_PUCT1</name>
<dbReference type="InterPro" id="IPR045864">
    <property type="entry name" value="aa-tRNA-synth_II/BPL/LPL"/>
</dbReference>